<gene>
    <name evidence="1" type="ORF">MLD38_011271</name>
</gene>
<name>A0ACB9R2M0_9MYRT</name>
<reference evidence="2" key="1">
    <citation type="journal article" date="2023" name="Front. Plant Sci.">
        <title>Chromosomal-level genome assembly of Melastoma candidum provides insights into trichome evolution.</title>
        <authorList>
            <person name="Zhong Y."/>
            <person name="Wu W."/>
            <person name="Sun C."/>
            <person name="Zou P."/>
            <person name="Liu Y."/>
            <person name="Dai S."/>
            <person name="Zhou R."/>
        </authorList>
    </citation>
    <scope>NUCLEOTIDE SEQUENCE [LARGE SCALE GENOMIC DNA]</scope>
</reference>
<organism evidence="1 2">
    <name type="scientific">Melastoma candidum</name>
    <dbReference type="NCBI Taxonomy" id="119954"/>
    <lineage>
        <taxon>Eukaryota</taxon>
        <taxon>Viridiplantae</taxon>
        <taxon>Streptophyta</taxon>
        <taxon>Embryophyta</taxon>
        <taxon>Tracheophyta</taxon>
        <taxon>Spermatophyta</taxon>
        <taxon>Magnoliopsida</taxon>
        <taxon>eudicotyledons</taxon>
        <taxon>Gunneridae</taxon>
        <taxon>Pentapetalae</taxon>
        <taxon>rosids</taxon>
        <taxon>malvids</taxon>
        <taxon>Myrtales</taxon>
        <taxon>Melastomataceae</taxon>
        <taxon>Melastomatoideae</taxon>
        <taxon>Melastomateae</taxon>
        <taxon>Melastoma</taxon>
    </lineage>
</organism>
<evidence type="ECO:0000313" key="2">
    <source>
        <dbReference type="Proteomes" id="UP001057402"/>
    </source>
</evidence>
<sequence length="1325" mass="137190">MTAPEANGRNPYDSSPGGGGGAGGKFRKKPYRRPHSSTPYDRPPSSVRDLSGLLPSFAGGERSGNGGWLRRIVNPAQRIISASAHKLFGSVFQKRITRPPPPATPTPPSHEFVQGGQENQQEAVNRSSREHQAAVHDVQKATPANDDGSFVTLETVLKQRTFSQSEIDRLTALLHAKALDSSVANEVEKPEVFPSGFHDLEDGCSIIVQKADGNENNLPIPHAIRNDDVASPLKLAKSYMGPGLSKIAPSGFREDSMLITSSQQTPRLPIMSLVPTSSNQRVVHDNVYTTPRSRGRSAIYSMARTPCARVHQNTSLQILASMCKRGNVRSVAPQESELERIPGSSALKRRSSVFENDIGSVGPVRRIRHKPNLLYKNNNSLLSSTSAASCPVSLPSTESNNKFSDQSGSNECIIVPSKNMSSSKSTEIASKISEQLDKIVSPPKEKSFVVRLASLRDKASLKLSPSDLHGKALKSLEHIDSSKFLDITSGGSKLDNSVSTSHQDSGASALQDINKVEQGALPPASNRPEETIVNGCTMLNHKVVDFEEINHLTMPSAPKKQTFKIREDYYDLDDGDQQNVAVPTKLVEEAQKLDSIKMKSLLGAEADREDGFAPVSHLLKNGKTWRSPFTADSSEKTVTFSFPGMPSAKKNLKPNQPVSETSNSEKEPSVASSVFSFDMKASSANVEKTVTPVFAFASNGPVTKDAEKSTANFASQSLLSESSSRSFSTISVGPVTSVTKATELNKVNEKKDPSPGILETSGAPPSVMVPPTTGLFKFGVPSGPAAASQPSLSSAAESNAPPLERPLGNLPLVASSTAQGTNGKSSLLQSSSTFAVQAPIFKFGSTTSPETTAVAPVETQTKVVSGSEKAAENPFSASSASPMGSTFGFSSPASNGAPSNKVGAASFGVSNGFSQVQASTSSLGLSSSTQTFPQLGSSAPSFSFGLTGNTNASSGSFLFSSPAAVKFSSWISSGETVLPSLESTVASSSSSTTTGLFGSLQTTAAPAFATPASLSPSPSSGFSFGAMSSSAGSISLGQNVSSMSSSKSILGSSGASTSSNGPSNFTSNGSSPASSVVPIFGAAASTSTASPTVTFGASTVSSPSQPVHGNSRPVFPFGQTSNGKNSDQMNAEDMMAEDTMPAAAPSASLFGQQPISPAPTLSGSLFGQQPVSPAPTPSGSLFGQQPVSPAPMPSGSLFGQQPVLPAPAASGSFFGQLPVSPAPMPSGSLFGQQPVSPAPAPAGSLFGQQSVSSAPLPSSNFVFGSGASSSFQFGGQPSFAPPTNPSPFAASGSLGLNSSGGGSFSLGTGGGDKSGRKIIRVKRRK</sequence>
<proteinExistence type="predicted"/>
<accession>A0ACB9R2M0</accession>
<dbReference type="EMBL" id="CM042883">
    <property type="protein sequence ID" value="KAI4373109.1"/>
    <property type="molecule type" value="Genomic_DNA"/>
</dbReference>
<comment type="caution">
    <text evidence="1">The sequence shown here is derived from an EMBL/GenBank/DDBJ whole genome shotgun (WGS) entry which is preliminary data.</text>
</comment>
<evidence type="ECO:0000313" key="1">
    <source>
        <dbReference type="EMBL" id="KAI4373109.1"/>
    </source>
</evidence>
<keyword evidence="2" id="KW-1185">Reference proteome</keyword>
<dbReference type="Proteomes" id="UP001057402">
    <property type="component" value="Chromosome 4"/>
</dbReference>
<protein>
    <submittedName>
        <fullName evidence="1">Uncharacterized protein</fullName>
    </submittedName>
</protein>